<accession>A0A166U7N9</accession>
<evidence type="ECO:0000313" key="1">
    <source>
        <dbReference type="EMBL" id="KZP31405.1"/>
    </source>
</evidence>
<keyword evidence="2" id="KW-1185">Reference proteome</keyword>
<reference evidence="1 2" key="1">
    <citation type="journal article" date="2016" name="Mol. Biol. Evol.">
        <title>Comparative Genomics of Early-Diverging Mushroom-Forming Fungi Provides Insights into the Origins of Lignocellulose Decay Capabilities.</title>
        <authorList>
            <person name="Nagy L.G."/>
            <person name="Riley R."/>
            <person name="Tritt A."/>
            <person name="Adam C."/>
            <person name="Daum C."/>
            <person name="Floudas D."/>
            <person name="Sun H."/>
            <person name="Yadav J.S."/>
            <person name="Pangilinan J."/>
            <person name="Larsson K.H."/>
            <person name="Matsuura K."/>
            <person name="Barry K."/>
            <person name="Labutti K."/>
            <person name="Kuo R."/>
            <person name="Ohm R.A."/>
            <person name="Bhattacharya S.S."/>
            <person name="Shirouzu T."/>
            <person name="Yoshinaga Y."/>
            <person name="Martin F.M."/>
            <person name="Grigoriev I.V."/>
            <person name="Hibbett D.S."/>
        </authorList>
    </citation>
    <scope>NUCLEOTIDE SEQUENCE [LARGE SCALE GENOMIC DNA]</scope>
    <source>
        <strain evidence="1 2">CBS 109695</strain>
    </source>
</reference>
<sequence length="584" mass="67326">MRNIVKKLTHRMDFSIDIFSPRLDISPSSLHTRRRIWQEAVSTLLLTSPECKIPVKQTMTFAQAPDSQYPPYLLNFADSPAERHVENLKILREVGIDAYQLAVALLYGPDFAWYKHLAEKIQRQFIGPDCYWKDPAVQSKPVNTKHFGNAWWIPFPPTLVLRSDDGPLFVLRDVNEIESYIAQNSDPTVQKKRQIRMALRALDGQTVYWPYNYLKPVGTNSRWCCGGRKYHARDSKHYETAVFSIKRKGDLVYQGVQLGSGLQVQLKYDRGVLADGSVIGLDDDYDLTPALARFFALNERLIPHRLEELEKVLETYRHDHMQQFKTKADVLSYRFLAFVYNQPRDPIGLAESSIESERDLRVRQLMVGSEAIFEITYERLAAVTTTEAATWWYIFWDDLWRRNNVSIKALQIHAPDFDPHYPTSIAYHPIPRPALEAFLAQRGLLNKVPKWSDFFHSGLLNTIYLRLNDIVNHGTQREVLFHLGDDPSELDMEQVDFDAAVGPSTLGTGGGTDHDDGSIRARPAYRWEGLLGDPLRKDKRWRRRWFAKMGSWFGLTPLWRSGMPSNGLSLDVQLVNGRYILIEE</sequence>
<dbReference type="AlphaFoldDB" id="A0A166U7N9"/>
<dbReference type="EMBL" id="KV417490">
    <property type="protein sequence ID" value="KZP31405.1"/>
    <property type="molecule type" value="Genomic_DNA"/>
</dbReference>
<dbReference type="STRING" id="436010.A0A166U7N9"/>
<organism evidence="1 2">
    <name type="scientific">Athelia psychrophila</name>
    <dbReference type="NCBI Taxonomy" id="1759441"/>
    <lineage>
        <taxon>Eukaryota</taxon>
        <taxon>Fungi</taxon>
        <taxon>Dikarya</taxon>
        <taxon>Basidiomycota</taxon>
        <taxon>Agaricomycotina</taxon>
        <taxon>Agaricomycetes</taxon>
        <taxon>Agaricomycetidae</taxon>
        <taxon>Atheliales</taxon>
        <taxon>Atheliaceae</taxon>
        <taxon>Athelia</taxon>
    </lineage>
</organism>
<gene>
    <name evidence="1" type="ORF">FIBSPDRAFT_926056</name>
</gene>
<protein>
    <submittedName>
        <fullName evidence="1">Uncharacterized protein</fullName>
    </submittedName>
</protein>
<evidence type="ECO:0000313" key="2">
    <source>
        <dbReference type="Proteomes" id="UP000076532"/>
    </source>
</evidence>
<proteinExistence type="predicted"/>
<dbReference type="OrthoDB" id="10261361at2759"/>
<dbReference type="Proteomes" id="UP000076532">
    <property type="component" value="Unassembled WGS sequence"/>
</dbReference>
<name>A0A166U7N9_9AGAM</name>